<evidence type="ECO:0000256" key="4">
    <source>
        <dbReference type="SAM" id="Phobius"/>
    </source>
</evidence>
<name>A0ABU0GK64_9CELL</name>
<feature type="transmembrane region" description="Helical" evidence="4">
    <location>
        <begin position="404"/>
        <end position="422"/>
    </location>
</feature>
<evidence type="ECO:0000259" key="5">
    <source>
        <dbReference type="SMART" id="SM00563"/>
    </source>
</evidence>
<feature type="domain" description="Phospholipid/glycerol acyltransferase" evidence="5">
    <location>
        <begin position="94"/>
        <end position="212"/>
    </location>
</feature>
<dbReference type="SMART" id="SM00563">
    <property type="entry name" value="PlsC"/>
    <property type="match status" value="1"/>
</dbReference>
<dbReference type="EMBL" id="JAUSVM010000001">
    <property type="protein sequence ID" value="MDQ0425713.1"/>
    <property type="molecule type" value="Genomic_DNA"/>
</dbReference>
<accession>A0ABU0GK64</accession>
<keyword evidence="4" id="KW-0472">Membrane</keyword>
<dbReference type="GO" id="GO:0016746">
    <property type="term" value="F:acyltransferase activity"/>
    <property type="evidence" value="ECO:0007669"/>
    <property type="project" value="UniProtKB-KW"/>
</dbReference>
<keyword evidence="2 6" id="KW-0012">Acyltransferase</keyword>
<reference evidence="6 7" key="1">
    <citation type="submission" date="2023-07" db="EMBL/GenBank/DDBJ databases">
        <title>Sequencing the genomes of 1000 actinobacteria strains.</title>
        <authorList>
            <person name="Klenk H.-P."/>
        </authorList>
    </citation>
    <scope>NUCLEOTIDE SEQUENCE [LARGE SCALE GENOMIC DNA]</scope>
    <source>
        <strain evidence="6 7">DSM 14785</strain>
    </source>
</reference>
<dbReference type="PANTHER" id="PTHR10434:SF66">
    <property type="entry name" value="PHOSPHOLIPID_GLYCEROL ACYLTRANSFERASE DOMAIN-CONTAINING PROTEIN"/>
    <property type="match status" value="1"/>
</dbReference>
<keyword evidence="4" id="KW-1133">Transmembrane helix</keyword>
<evidence type="ECO:0000256" key="3">
    <source>
        <dbReference type="SAM" id="MobiDB-lite"/>
    </source>
</evidence>
<dbReference type="Pfam" id="PF01553">
    <property type="entry name" value="Acyltransferase"/>
    <property type="match status" value="1"/>
</dbReference>
<dbReference type="CDD" id="cd07989">
    <property type="entry name" value="LPLAT_AGPAT-like"/>
    <property type="match status" value="1"/>
</dbReference>
<dbReference type="Proteomes" id="UP001240250">
    <property type="component" value="Unassembled WGS sequence"/>
</dbReference>
<feature type="compositionally biased region" description="Low complexity" evidence="3">
    <location>
        <begin position="10"/>
        <end position="30"/>
    </location>
</feature>
<feature type="transmembrane region" description="Helical" evidence="4">
    <location>
        <begin position="273"/>
        <end position="293"/>
    </location>
</feature>
<organism evidence="6 7">
    <name type="scientific">Cellulomonas iranensis</name>
    <dbReference type="NCBI Taxonomy" id="76862"/>
    <lineage>
        <taxon>Bacteria</taxon>
        <taxon>Bacillati</taxon>
        <taxon>Actinomycetota</taxon>
        <taxon>Actinomycetes</taxon>
        <taxon>Micrococcales</taxon>
        <taxon>Cellulomonadaceae</taxon>
        <taxon>Cellulomonas</taxon>
    </lineage>
</organism>
<dbReference type="RefSeq" id="WP_082740046.1">
    <property type="nucleotide sequence ID" value="NZ_JAUSVM010000001.1"/>
</dbReference>
<sequence length="450" mass="45923">MSADDRTTAADDAASSPAADTPGAAGAPPAHGHHGGHAGDVLAASGDALRRLRRRVGLPPGFNLAGAVRHTVWRNVFHLVGGFRVVGSAPYEAMVVVANHSSHADTPALIAAFPAPYKPVVVAADDYWFDNPWKARALRLAIGAVPVRRQGGGGYESLLDGATQVLGSGSSLLVFPEGTRSTDGRLGRFRSGALRIAQEFDVPILPVAVVGTHELLAKKGRLTPGPVEVRVGHPVDPHGLTDMAPLVAQIEGMLAAGPPVPSRSRTWRVLRGVMSGPAGMVGAVAWGFAEAVSLPVTSEMYLVLVAASHPRRVVPAAACLAVGSVAGVLVTRALTARGERPPAPLTTPAMRTRAAADLAVGARGIWRQALNGVPVKVYAAEAGAAGVPAVPLAGHALGARGARALAVGAVVGAAAGVAAPVLRRFYGPYLAAAGVTFGVGLAAVVRRWSR</sequence>
<feature type="transmembrane region" description="Helical" evidence="4">
    <location>
        <begin position="428"/>
        <end position="445"/>
    </location>
</feature>
<feature type="region of interest" description="Disordered" evidence="3">
    <location>
        <begin position="1"/>
        <end position="40"/>
    </location>
</feature>
<keyword evidence="4" id="KW-0812">Transmembrane</keyword>
<evidence type="ECO:0000256" key="2">
    <source>
        <dbReference type="ARBA" id="ARBA00023315"/>
    </source>
</evidence>
<dbReference type="InterPro" id="IPR002123">
    <property type="entry name" value="Plipid/glycerol_acylTrfase"/>
</dbReference>
<keyword evidence="1" id="KW-0808">Transferase</keyword>
<evidence type="ECO:0000256" key="1">
    <source>
        <dbReference type="ARBA" id="ARBA00022679"/>
    </source>
</evidence>
<keyword evidence="7" id="KW-1185">Reference proteome</keyword>
<proteinExistence type="predicted"/>
<dbReference type="SUPFAM" id="SSF69593">
    <property type="entry name" value="Glycerol-3-phosphate (1)-acyltransferase"/>
    <property type="match status" value="1"/>
</dbReference>
<evidence type="ECO:0000313" key="6">
    <source>
        <dbReference type="EMBL" id="MDQ0425713.1"/>
    </source>
</evidence>
<feature type="transmembrane region" description="Helical" evidence="4">
    <location>
        <begin position="313"/>
        <end position="334"/>
    </location>
</feature>
<comment type="caution">
    <text evidence="6">The sequence shown here is derived from an EMBL/GenBank/DDBJ whole genome shotgun (WGS) entry which is preliminary data.</text>
</comment>
<gene>
    <name evidence="6" type="ORF">JO380_002094</name>
</gene>
<evidence type="ECO:0000313" key="7">
    <source>
        <dbReference type="Proteomes" id="UP001240250"/>
    </source>
</evidence>
<dbReference type="PANTHER" id="PTHR10434">
    <property type="entry name" value="1-ACYL-SN-GLYCEROL-3-PHOSPHATE ACYLTRANSFERASE"/>
    <property type="match status" value="1"/>
</dbReference>
<protein>
    <submittedName>
        <fullName evidence="6">1-acyl-sn-glycerol-3-phosphate acyltransferase</fullName>
    </submittedName>
</protein>